<gene>
    <name evidence="8" type="ORF">AVDCRST_MAG41-4283</name>
</gene>
<keyword evidence="6" id="KW-0732">Signal</keyword>
<feature type="domain" description="NlpC/P60" evidence="7">
    <location>
        <begin position="276"/>
        <end position="392"/>
    </location>
</feature>
<dbReference type="Pfam" id="PF00877">
    <property type="entry name" value="NLPC_P60"/>
    <property type="match status" value="1"/>
</dbReference>
<dbReference type="Gene3D" id="3.90.1720.10">
    <property type="entry name" value="endopeptidase domain like (from Nostoc punctiforme)"/>
    <property type="match status" value="1"/>
</dbReference>
<dbReference type="SUPFAM" id="SSF54001">
    <property type="entry name" value="Cysteine proteinases"/>
    <property type="match status" value="1"/>
</dbReference>
<dbReference type="InterPro" id="IPR051794">
    <property type="entry name" value="PG_Endopeptidase_C40"/>
</dbReference>
<feature type="chain" id="PRO_5027085370" description="NlpC/P60 domain-containing protein" evidence="6">
    <location>
        <begin position="34"/>
        <end position="392"/>
    </location>
</feature>
<dbReference type="GO" id="GO:0008234">
    <property type="term" value="F:cysteine-type peptidase activity"/>
    <property type="evidence" value="ECO:0007669"/>
    <property type="project" value="UniProtKB-KW"/>
</dbReference>
<protein>
    <recommendedName>
        <fullName evidence="7">NlpC/P60 domain-containing protein</fullName>
    </recommendedName>
</protein>
<feature type="compositionally biased region" description="Basic and acidic residues" evidence="5">
    <location>
        <begin position="216"/>
        <end position="229"/>
    </location>
</feature>
<dbReference type="PANTHER" id="PTHR47359:SF3">
    <property type="entry name" value="NLP_P60 DOMAIN-CONTAINING PROTEIN-RELATED"/>
    <property type="match status" value="1"/>
</dbReference>
<reference evidence="8" key="1">
    <citation type="submission" date="2020-02" db="EMBL/GenBank/DDBJ databases">
        <authorList>
            <person name="Meier V. D."/>
        </authorList>
    </citation>
    <scope>NUCLEOTIDE SEQUENCE</scope>
    <source>
        <strain evidence="8">AVDCRST_MAG41</strain>
    </source>
</reference>
<evidence type="ECO:0000256" key="6">
    <source>
        <dbReference type="SAM" id="SignalP"/>
    </source>
</evidence>
<evidence type="ECO:0000259" key="7">
    <source>
        <dbReference type="PROSITE" id="PS51935"/>
    </source>
</evidence>
<dbReference type="GO" id="GO:0006508">
    <property type="term" value="P:proteolysis"/>
    <property type="evidence" value="ECO:0007669"/>
    <property type="project" value="UniProtKB-KW"/>
</dbReference>
<feature type="signal peptide" evidence="6">
    <location>
        <begin position="1"/>
        <end position="33"/>
    </location>
</feature>
<evidence type="ECO:0000256" key="4">
    <source>
        <dbReference type="ARBA" id="ARBA00022807"/>
    </source>
</evidence>
<dbReference type="EMBL" id="CADCTP010000409">
    <property type="protein sequence ID" value="CAA9289349.1"/>
    <property type="molecule type" value="Genomic_DNA"/>
</dbReference>
<evidence type="ECO:0000256" key="5">
    <source>
        <dbReference type="SAM" id="MobiDB-lite"/>
    </source>
</evidence>
<keyword evidence="2" id="KW-0645">Protease</keyword>
<evidence type="ECO:0000256" key="2">
    <source>
        <dbReference type="ARBA" id="ARBA00022670"/>
    </source>
</evidence>
<keyword evidence="4" id="KW-0788">Thiol protease</keyword>
<evidence type="ECO:0000313" key="8">
    <source>
        <dbReference type="EMBL" id="CAA9289349.1"/>
    </source>
</evidence>
<name>A0A6J4JWF8_9ACTN</name>
<sequence length="392" mass="40262">MALPRHASRLLRSASVAGAAVLLIGVPAPGALAAPADPRPPAPTTAAQALQQLRALYKEFATASEEFHEAETVLVKRTAEAKVAAAKATAAARAEAGFRSKIKRLVDSQARSDPFGTFGAMLSSDSPGEFAAQASLIDVVTARRAAVLTAATQATATAAKARGDATSARDSARKLTAELAVKRTDISRRAARAAALFQRLTAAERAALTAAQTQRAAEERASRAADRARSTPQPEPEPEPGATSSTGGSAPTRTAPMPTAPRQSTPAPAPVAVPVSGRAGAAVAEARRQVGKPYVWGATGPGSFDCSGLTSWAWRAAGVSIPRTSRQQYAAGAKVSRSALRAGDLVYFGSPIYHVAIYVGGNTMISAPQPGDVVKFQSVDAFGDYAGATRPG</sequence>
<feature type="region of interest" description="Disordered" evidence="5">
    <location>
        <begin position="210"/>
        <end position="273"/>
    </location>
</feature>
<comment type="similarity">
    <text evidence="1">Belongs to the peptidase C40 family.</text>
</comment>
<organism evidence="8">
    <name type="scientific">uncultured Mycobacteriales bacterium</name>
    <dbReference type="NCBI Taxonomy" id="581187"/>
    <lineage>
        <taxon>Bacteria</taxon>
        <taxon>Bacillati</taxon>
        <taxon>Actinomycetota</taxon>
        <taxon>Actinomycetes</taxon>
        <taxon>Mycobacteriales</taxon>
        <taxon>environmental samples</taxon>
    </lineage>
</organism>
<accession>A0A6J4JWF8</accession>
<dbReference type="PROSITE" id="PS51935">
    <property type="entry name" value="NLPC_P60"/>
    <property type="match status" value="1"/>
</dbReference>
<dbReference type="PANTHER" id="PTHR47359">
    <property type="entry name" value="PEPTIDOGLYCAN DL-ENDOPEPTIDASE CWLO"/>
    <property type="match status" value="1"/>
</dbReference>
<dbReference type="AlphaFoldDB" id="A0A6J4JWF8"/>
<evidence type="ECO:0000256" key="3">
    <source>
        <dbReference type="ARBA" id="ARBA00022801"/>
    </source>
</evidence>
<dbReference type="InterPro" id="IPR000064">
    <property type="entry name" value="NLP_P60_dom"/>
</dbReference>
<feature type="compositionally biased region" description="Low complexity" evidence="5">
    <location>
        <begin position="250"/>
        <end position="262"/>
    </location>
</feature>
<keyword evidence="3" id="KW-0378">Hydrolase</keyword>
<proteinExistence type="inferred from homology"/>
<evidence type="ECO:0000256" key="1">
    <source>
        <dbReference type="ARBA" id="ARBA00007074"/>
    </source>
</evidence>
<dbReference type="InterPro" id="IPR038765">
    <property type="entry name" value="Papain-like_cys_pep_sf"/>
</dbReference>